<evidence type="ECO:0000256" key="9">
    <source>
        <dbReference type="ARBA" id="ARBA00023065"/>
    </source>
</evidence>
<dbReference type="InterPro" id="IPR030389">
    <property type="entry name" value="G_FEOB_dom"/>
</dbReference>
<comment type="subcellular location">
    <subcellularLocation>
        <location evidence="14">Cell inner membrane</location>
        <topology evidence="14">Multi-pass membrane protein</topology>
    </subcellularLocation>
    <subcellularLocation>
        <location evidence="1">Cell membrane</location>
        <topology evidence="1">Multi-pass membrane protein</topology>
    </subcellularLocation>
</comment>
<dbReference type="InterPro" id="IPR006073">
    <property type="entry name" value="GTP-bd"/>
</dbReference>
<feature type="transmembrane region" description="Helical" evidence="14">
    <location>
        <begin position="471"/>
        <end position="491"/>
    </location>
</feature>
<comment type="function">
    <text evidence="14">Probable transporter of a GTP-driven Fe(2+) uptake system.</text>
</comment>
<dbReference type="EMBL" id="CP039543">
    <property type="protein sequence ID" value="QJT10974.1"/>
    <property type="molecule type" value="Genomic_DNA"/>
</dbReference>
<feature type="transmembrane region" description="Helical" evidence="14">
    <location>
        <begin position="364"/>
        <end position="381"/>
    </location>
</feature>
<dbReference type="Gene3D" id="3.40.50.300">
    <property type="entry name" value="P-loop containing nucleotide triphosphate hydrolases"/>
    <property type="match status" value="1"/>
</dbReference>
<keyword evidence="3" id="KW-1003">Cell membrane</keyword>
<keyword evidence="4 14" id="KW-0410">Iron transport</keyword>
<feature type="transmembrane region" description="Helical" evidence="14">
    <location>
        <begin position="768"/>
        <end position="789"/>
    </location>
</feature>
<feature type="transmembrane region" description="Helical" evidence="14">
    <location>
        <begin position="801"/>
        <end position="819"/>
    </location>
</feature>
<evidence type="ECO:0000256" key="3">
    <source>
        <dbReference type="ARBA" id="ARBA00022475"/>
    </source>
</evidence>
<dbReference type="PROSITE" id="PS51711">
    <property type="entry name" value="G_FEOB"/>
    <property type="match status" value="1"/>
</dbReference>
<dbReference type="PANTHER" id="PTHR43185:SF1">
    <property type="entry name" value="FE(2+) TRANSPORTER FEOB"/>
    <property type="match status" value="1"/>
</dbReference>
<feature type="transmembrane region" description="Helical" evidence="14">
    <location>
        <begin position="530"/>
        <end position="549"/>
    </location>
</feature>
<dbReference type="InterPro" id="IPR050860">
    <property type="entry name" value="FeoB_GTPase"/>
</dbReference>
<name>A0ABX6NLI3_9BACT</name>
<dbReference type="PANTHER" id="PTHR43185">
    <property type="entry name" value="FERROUS IRON TRANSPORT PROTEIN B"/>
    <property type="match status" value="1"/>
</dbReference>
<evidence type="ECO:0000256" key="6">
    <source>
        <dbReference type="ARBA" id="ARBA00022741"/>
    </source>
</evidence>
<feature type="domain" description="FeoB-type G" evidence="15">
    <location>
        <begin position="6"/>
        <end position="168"/>
    </location>
</feature>
<feature type="transmembrane region" description="Helical" evidence="14">
    <location>
        <begin position="408"/>
        <end position="427"/>
    </location>
</feature>
<dbReference type="NCBIfam" id="TIGR00437">
    <property type="entry name" value="feoB"/>
    <property type="match status" value="1"/>
</dbReference>
<comment type="similarity">
    <text evidence="14">Belongs to the TRAFAC class TrmE-Era-EngA-EngB-Septin-like GTPase superfamily. FeoB GTPase (TC 9.A.8) family.</text>
</comment>
<evidence type="ECO:0000256" key="14">
    <source>
        <dbReference type="RuleBase" id="RU362098"/>
    </source>
</evidence>
<proteinExistence type="inferred from homology"/>
<dbReference type="Pfam" id="PF02421">
    <property type="entry name" value="FeoB_N"/>
    <property type="match status" value="1"/>
</dbReference>
<keyword evidence="9" id="KW-0406">Ion transport</keyword>
<dbReference type="InterPro" id="IPR011640">
    <property type="entry name" value="Fe2_transport_prot_B_C"/>
</dbReference>
<dbReference type="Pfam" id="PF17910">
    <property type="entry name" value="FeoB_Cyto"/>
    <property type="match status" value="1"/>
</dbReference>
<dbReference type="CDD" id="cd01879">
    <property type="entry name" value="FeoB"/>
    <property type="match status" value="1"/>
</dbReference>
<keyword evidence="2 14" id="KW-0813">Transport</keyword>
<evidence type="ECO:0000256" key="1">
    <source>
        <dbReference type="ARBA" id="ARBA00004651"/>
    </source>
</evidence>
<sequence length="835" mass="91063">MSSKRTILVGLAGQQNSGKSTIFNMLTGANQHIANYPGVTVDKKVGSYRDSAGRVEVVDLPGTYSLTSFSLEERVTRDFLRNEKPDAVVNVLDTSQLKRSLYLTFQLLEMGMPLVLACNMVDVAEARGMALDANVLSSALGVSVVTTVGRKGAGKADLRDVIRTTASRESGAETPRTVVAYDELEPHIAAVEKRLNEASGLALIVPPRWLALKLLEGDSEAAGILEASHSDAAGVLTLVRSLATSFEEEMDISPADHIVSCRDELASQIVAACMTQEKSKRASLSEKVDRFVLNRALAPFVLVLSVYCIYELSIVQGYELTKFTWPALAWLRETVASLLPFPGLLEDSLLRSLVLWMVDSANTLLNYVPIFFILFALIAILEDSGYMARIAFILDRIFHSFGLHGQSTLPFILGGVFAGGCAVPGVMATKGIPDERSRLATILTVPYMNCLAKVPLYTLLVNIYFAAHKSWAMLFISTITIIMALIIAKFLTSVVLRGKETAPFVMEMPTYHLPTVLGVLRRSVDRTWQYIKKVGTIVVAVSVCVFFLLQFPGVPEEHMADYRGRIDEAMTEFRADVAALGETPYLQLVQGEGLEDLVIVYDEYRAARLGGGSNVNEEFEATYPEFYPLIARSGDAAAKKINRMLRGLSNTRKTIRREIRSEQIANSFFGRLGRLLEPVTHFAGFDWKVNIALISSFAARESSVATLGAIFQEGADEGATLEQRMASESNSEGRTPLGALALIIFFALYPPCLATTIMVKVQTGSYKWMLFSIMFPTVLGLAVSSVVFTGGSVLGLSGVEAMGVFYGAALILAVALAFVPDPAWNAPKTTYVEQS</sequence>
<evidence type="ECO:0000256" key="11">
    <source>
        <dbReference type="ARBA" id="ARBA00023136"/>
    </source>
</evidence>
<keyword evidence="5 14" id="KW-0812">Transmembrane</keyword>
<evidence type="ECO:0000256" key="8">
    <source>
        <dbReference type="ARBA" id="ARBA00023004"/>
    </source>
</evidence>
<feature type="transmembrane region" description="Helical" evidence="14">
    <location>
        <begin position="296"/>
        <end position="318"/>
    </location>
</feature>
<feature type="transmembrane region" description="Helical" evidence="14">
    <location>
        <begin position="439"/>
        <end position="465"/>
    </location>
</feature>
<protein>
    <recommendedName>
        <fullName evidence="12 13">Ferrous iron transport protein B</fullName>
    </recommendedName>
</protein>
<dbReference type="InterPro" id="IPR011642">
    <property type="entry name" value="Gate_dom"/>
</dbReference>
<keyword evidence="11 14" id="KW-0472">Membrane</keyword>
<evidence type="ECO:0000256" key="2">
    <source>
        <dbReference type="ARBA" id="ARBA00022448"/>
    </source>
</evidence>
<gene>
    <name evidence="16" type="primary">feoB</name>
    <name evidence="16" type="ORF">E8L03_19565</name>
</gene>
<accession>A0ABX6NLI3</accession>
<dbReference type="InterPro" id="IPR027417">
    <property type="entry name" value="P-loop_NTPase"/>
</dbReference>
<keyword evidence="8 14" id="KW-0408">Iron</keyword>
<evidence type="ECO:0000313" key="17">
    <source>
        <dbReference type="Proteomes" id="UP000503251"/>
    </source>
</evidence>
<dbReference type="Pfam" id="PF07664">
    <property type="entry name" value="FeoB_C"/>
    <property type="match status" value="1"/>
</dbReference>
<dbReference type="SUPFAM" id="SSF52540">
    <property type="entry name" value="P-loop containing nucleoside triphosphate hydrolases"/>
    <property type="match status" value="1"/>
</dbReference>
<keyword evidence="6" id="KW-0547">Nucleotide-binding</keyword>
<dbReference type="PRINTS" id="PR00326">
    <property type="entry name" value="GTP1OBG"/>
</dbReference>
<evidence type="ECO:0000256" key="7">
    <source>
        <dbReference type="ARBA" id="ARBA00022989"/>
    </source>
</evidence>
<reference evidence="16 17" key="1">
    <citation type="submission" date="2019-04" db="EMBL/GenBank/DDBJ databases">
        <title>Isolation and culture of sulfate reducing bacteria from the cold seep of the South China Sea.</title>
        <authorList>
            <person name="Sun C."/>
            <person name="Liu R."/>
        </authorList>
    </citation>
    <scope>NUCLEOTIDE SEQUENCE [LARGE SCALE GENOMIC DNA]</scope>
    <source>
        <strain evidence="16 17">CS1</strain>
    </source>
</reference>
<dbReference type="RefSeq" id="WP_171268281.1">
    <property type="nucleotide sequence ID" value="NZ_CP039543.1"/>
</dbReference>
<dbReference type="Gene3D" id="1.10.287.1770">
    <property type="match status" value="1"/>
</dbReference>
<keyword evidence="7 14" id="KW-1133">Transmembrane helix</keyword>
<dbReference type="InterPro" id="IPR041069">
    <property type="entry name" value="FeoB_Cyto"/>
</dbReference>
<keyword evidence="17" id="KW-1185">Reference proteome</keyword>
<evidence type="ECO:0000313" key="16">
    <source>
        <dbReference type="EMBL" id="QJT10974.1"/>
    </source>
</evidence>
<evidence type="ECO:0000256" key="13">
    <source>
        <dbReference type="NCBIfam" id="TIGR00437"/>
    </source>
</evidence>
<dbReference type="InterPro" id="IPR003373">
    <property type="entry name" value="Fe2_transport_prot-B"/>
</dbReference>
<evidence type="ECO:0000256" key="12">
    <source>
        <dbReference type="ARBA" id="ARBA00031200"/>
    </source>
</evidence>
<evidence type="ECO:0000259" key="15">
    <source>
        <dbReference type="PROSITE" id="PS51711"/>
    </source>
</evidence>
<dbReference type="Proteomes" id="UP000503251">
    <property type="component" value="Chromosome"/>
</dbReference>
<evidence type="ECO:0000256" key="4">
    <source>
        <dbReference type="ARBA" id="ARBA00022496"/>
    </source>
</evidence>
<keyword evidence="10 14" id="KW-0342">GTP-binding</keyword>
<feature type="transmembrane region" description="Helical" evidence="14">
    <location>
        <begin position="737"/>
        <end position="759"/>
    </location>
</feature>
<evidence type="ECO:0000256" key="10">
    <source>
        <dbReference type="ARBA" id="ARBA00023134"/>
    </source>
</evidence>
<evidence type="ECO:0000256" key="5">
    <source>
        <dbReference type="ARBA" id="ARBA00022692"/>
    </source>
</evidence>
<organism evidence="16 17">
    <name type="scientific">Oceanidesulfovibrio marinus</name>
    <dbReference type="NCBI Taxonomy" id="370038"/>
    <lineage>
        <taxon>Bacteria</taxon>
        <taxon>Pseudomonadati</taxon>
        <taxon>Thermodesulfobacteriota</taxon>
        <taxon>Desulfovibrionia</taxon>
        <taxon>Desulfovibrionales</taxon>
        <taxon>Desulfovibrionaceae</taxon>
        <taxon>Oceanidesulfovibrio</taxon>
    </lineage>
</organism>
<dbReference type="Pfam" id="PF07670">
    <property type="entry name" value="Gate"/>
    <property type="match status" value="2"/>
</dbReference>